<feature type="transmembrane region" description="Helical" evidence="7">
    <location>
        <begin position="395"/>
        <end position="416"/>
    </location>
</feature>
<dbReference type="FunFam" id="1.20.1740.10:FF:000001">
    <property type="entry name" value="Amino acid permease"/>
    <property type="match status" value="1"/>
</dbReference>
<feature type="transmembrane region" description="Helical" evidence="7">
    <location>
        <begin position="37"/>
        <end position="61"/>
    </location>
</feature>
<dbReference type="InterPro" id="IPR004840">
    <property type="entry name" value="Amino_acid_permease_CS"/>
</dbReference>
<evidence type="ECO:0000256" key="3">
    <source>
        <dbReference type="ARBA" id="ARBA00022692"/>
    </source>
</evidence>
<dbReference type="PROSITE" id="PS00218">
    <property type="entry name" value="AMINO_ACID_PERMEASE_1"/>
    <property type="match status" value="1"/>
</dbReference>
<feature type="domain" description="Amino acid permease/ SLC12A" evidence="8">
    <location>
        <begin position="9"/>
        <end position="421"/>
    </location>
</feature>
<gene>
    <name evidence="9" type="primary">lysP</name>
    <name evidence="9" type="ORF">ERS852385_01692</name>
</gene>
<feature type="transmembrane region" description="Helical" evidence="7">
    <location>
        <begin position="232"/>
        <end position="253"/>
    </location>
</feature>
<dbReference type="InterPro" id="IPR004841">
    <property type="entry name" value="AA-permease/SLC12A_dom"/>
</dbReference>
<comment type="subcellular location">
    <subcellularLocation>
        <location evidence="1">Membrane</location>
        <topology evidence="1">Multi-pass membrane protein</topology>
    </subcellularLocation>
</comment>
<evidence type="ECO:0000313" key="10">
    <source>
        <dbReference type="Proteomes" id="UP000095546"/>
    </source>
</evidence>
<reference evidence="9 10" key="1">
    <citation type="submission" date="2015-09" db="EMBL/GenBank/DDBJ databases">
        <authorList>
            <consortium name="Pathogen Informatics"/>
        </authorList>
    </citation>
    <scope>NUCLEOTIDE SEQUENCE [LARGE SCALE GENOMIC DNA]</scope>
    <source>
        <strain evidence="9 10">2789STDY5608828</strain>
    </source>
</reference>
<feature type="transmembrane region" description="Helical" evidence="7">
    <location>
        <begin position="422"/>
        <end position="440"/>
    </location>
</feature>
<feature type="transmembrane region" description="Helical" evidence="7">
    <location>
        <begin position="148"/>
        <end position="170"/>
    </location>
</feature>
<dbReference type="PANTHER" id="PTHR43495">
    <property type="entry name" value="GABA PERMEASE"/>
    <property type="match status" value="1"/>
</dbReference>
<evidence type="ECO:0000256" key="6">
    <source>
        <dbReference type="ARBA" id="ARBA00023136"/>
    </source>
</evidence>
<protein>
    <submittedName>
        <fullName evidence="9">Lysine-specific permease</fullName>
    </submittedName>
</protein>
<dbReference type="GO" id="GO:0055085">
    <property type="term" value="P:transmembrane transport"/>
    <property type="evidence" value="ECO:0007669"/>
    <property type="project" value="InterPro"/>
</dbReference>
<accession>A0A174AU92</accession>
<dbReference type="AlphaFoldDB" id="A0A174AU92"/>
<evidence type="ECO:0000256" key="2">
    <source>
        <dbReference type="ARBA" id="ARBA00022448"/>
    </source>
</evidence>
<dbReference type="Proteomes" id="UP000095546">
    <property type="component" value="Unassembled WGS sequence"/>
</dbReference>
<keyword evidence="5 7" id="KW-1133">Transmembrane helix</keyword>
<evidence type="ECO:0000313" key="9">
    <source>
        <dbReference type="EMBL" id="CUN92097.1"/>
    </source>
</evidence>
<feature type="transmembrane region" description="Helical" evidence="7">
    <location>
        <begin position="350"/>
        <end position="374"/>
    </location>
</feature>
<keyword evidence="3 7" id="KW-0812">Transmembrane</keyword>
<keyword evidence="6 7" id="KW-0472">Membrane</keyword>
<dbReference type="EMBL" id="CYYU01000013">
    <property type="protein sequence ID" value="CUN92097.1"/>
    <property type="molecule type" value="Genomic_DNA"/>
</dbReference>
<dbReference type="Pfam" id="PF00324">
    <property type="entry name" value="AA_permease"/>
    <property type="match status" value="1"/>
</dbReference>
<dbReference type="STRING" id="187979.ERS852385_01692"/>
<proteinExistence type="predicted"/>
<keyword evidence="2" id="KW-0813">Transport</keyword>
<feature type="transmembrane region" description="Helical" evidence="7">
    <location>
        <begin position="327"/>
        <end position="344"/>
    </location>
</feature>
<evidence type="ECO:0000256" key="4">
    <source>
        <dbReference type="ARBA" id="ARBA00022970"/>
    </source>
</evidence>
<sequence length="454" mass="49561">MNRGLKNRHLQLISLGGVIGSGYFLGTGYVLEKAGPAAILAYLLGGVIVLCVMLCLAELAVEKPVSGSFVTYAREHISPTWACGVGWAYWTTWVAYVPSEMIAAGIIMNNFIPEVSQLWWAVFFGLLVTILNLFHVDKFGESEFWLSLIKIIALAAFSIVAGLICLGLIGDQGYIGTKVLLGSGGFAPNGYWSIVLTMVIILVNFQGTEIIGLAAGECEKPEKSIPIAVRNVTWRIIALYIIPISLLISILPWDKAGLDESVFAAAVTQYGLSGFGAFFAFVILTAAISCSNSGLYGAARALHALARMDMAPSTLGHINKNGMPSRSILVSICACWAVILLYSFDPDSALYTYLLAVSGFTGAIAWISICWSEYRSRKRKIAEGTEGALRYKTPFFPYVTLFGIWAQVFCLVVMVFEPELREALYAGVPMLVFPMAWYRLRQHRRATSAARALH</sequence>
<evidence type="ECO:0000259" key="8">
    <source>
        <dbReference type="Pfam" id="PF00324"/>
    </source>
</evidence>
<name>A0A174AU92_9FIRM</name>
<dbReference type="GO" id="GO:0006865">
    <property type="term" value="P:amino acid transport"/>
    <property type="evidence" value="ECO:0007669"/>
    <property type="project" value="UniProtKB-KW"/>
</dbReference>
<dbReference type="Gene3D" id="1.20.1740.10">
    <property type="entry name" value="Amino acid/polyamine transporter I"/>
    <property type="match status" value="1"/>
</dbReference>
<feature type="transmembrane region" description="Helical" evidence="7">
    <location>
        <begin position="273"/>
        <end position="298"/>
    </location>
</feature>
<evidence type="ECO:0000256" key="7">
    <source>
        <dbReference type="SAM" id="Phobius"/>
    </source>
</evidence>
<dbReference type="PANTHER" id="PTHR43495:SF5">
    <property type="entry name" value="GAMMA-AMINOBUTYRIC ACID PERMEASE"/>
    <property type="match status" value="1"/>
</dbReference>
<keyword evidence="10" id="KW-1185">Reference proteome</keyword>
<dbReference type="PIRSF" id="PIRSF006060">
    <property type="entry name" value="AA_transporter"/>
    <property type="match status" value="1"/>
</dbReference>
<evidence type="ECO:0000256" key="1">
    <source>
        <dbReference type="ARBA" id="ARBA00004141"/>
    </source>
</evidence>
<feature type="transmembrane region" description="Helical" evidence="7">
    <location>
        <begin position="81"/>
        <end position="98"/>
    </location>
</feature>
<evidence type="ECO:0000256" key="5">
    <source>
        <dbReference type="ARBA" id="ARBA00022989"/>
    </source>
</evidence>
<dbReference type="eggNOG" id="COG0833">
    <property type="taxonomic scope" value="Bacteria"/>
</dbReference>
<feature type="transmembrane region" description="Helical" evidence="7">
    <location>
        <begin position="118"/>
        <end position="136"/>
    </location>
</feature>
<feature type="transmembrane region" description="Helical" evidence="7">
    <location>
        <begin position="190"/>
        <end position="211"/>
    </location>
</feature>
<organism evidence="9 10">
    <name type="scientific">Mitsuokella jalaludinii</name>
    <dbReference type="NCBI Taxonomy" id="187979"/>
    <lineage>
        <taxon>Bacteria</taxon>
        <taxon>Bacillati</taxon>
        <taxon>Bacillota</taxon>
        <taxon>Negativicutes</taxon>
        <taxon>Selenomonadales</taxon>
        <taxon>Selenomonadaceae</taxon>
        <taxon>Mitsuokella</taxon>
    </lineage>
</organism>
<keyword evidence="4" id="KW-0029">Amino-acid transport</keyword>
<dbReference type="GO" id="GO:0016020">
    <property type="term" value="C:membrane"/>
    <property type="evidence" value="ECO:0007669"/>
    <property type="project" value="UniProtKB-SubCell"/>
</dbReference>
<feature type="transmembrane region" description="Helical" evidence="7">
    <location>
        <begin position="12"/>
        <end position="31"/>
    </location>
</feature>